<evidence type="ECO:0000313" key="5">
    <source>
        <dbReference type="Proteomes" id="UP000034849"/>
    </source>
</evidence>
<dbReference type="GO" id="GO:0016757">
    <property type="term" value="F:glycosyltransferase activity"/>
    <property type="evidence" value="ECO:0007669"/>
    <property type="project" value="InterPro"/>
</dbReference>
<accession>A0A0G0GB77</accession>
<reference evidence="4 5" key="1">
    <citation type="journal article" date="2015" name="Nature">
        <title>rRNA introns, odd ribosomes, and small enigmatic genomes across a large radiation of phyla.</title>
        <authorList>
            <person name="Brown C.T."/>
            <person name="Hug L.A."/>
            <person name="Thomas B.C."/>
            <person name="Sharon I."/>
            <person name="Castelle C.J."/>
            <person name="Singh A."/>
            <person name="Wilkins M.J."/>
            <person name="Williams K.H."/>
            <person name="Banfield J.F."/>
        </authorList>
    </citation>
    <scope>NUCLEOTIDE SEQUENCE [LARGE SCALE GENOMIC DNA]</scope>
</reference>
<protein>
    <submittedName>
        <fullName evidence="4">Glycosyltransferase</fullName>
    </submittedName>
</protein>
<dbReference type="PANTHER" id="PTHR46401:SF2">
    <property type="entry name" value="GLYCOSYLTRANSFERASE WBBK-RELATED"/>
    <property type="match status" value="1"/>
</dbReference>
<feature type="domain" description="Glycosyltransferase subfamily 4-like N-terminal" evidence="3">
    <location>
        <begin position="15"/>
        <end position="175"/>
    </location>
</feature>
<dbReference type="Pfam" id="PF13439">
    <property type="entry name" value="Glyco_transf_4"/>
    <property type="match status" value="1"/>
</dbReference>
<dbReference type="EMBL" id="LBSX01000013">
    <property type="protein sequence ID" value="KKQ27202.1"/>
    <property type="molecule type" value="Genomic_DNA"/>
</dbReference>
<gene>
    <name evidence="4" type="ORF">US42_C0013G0011</name>
</gene>
<feature type="domain" description="Glycosyl transferase family 1" evidence="2">
    <location>
        <begin position="189"/>
        <end position="349"/>
    </location>
</feature>
<dbReference type="InterPro" id="IPR028098">
    <property type="entry name" value="Glyco_trans_4-like_N"/>
</dbReference>
<dbReference type="Gene3D" id="3.40.50.2000">
    <property type="entry name" value="Glycogen Phosphorylase B"/>
    <property type="match status" value="2"/>
</dbReference>
<proteinExistence type="predicted"/>
<dbReference type="PANTHER" id="PTHR46401">
    <property type="entry name" value="GLYCOSYLTRANSFERASE WBBK-RELATED"/>
    <property type="match status" value="1"/>
</dbReference>
<evidence type="ECO:0000256" key="1">
    <source>
        <dbReference type="ARBA" id="ARBA00022679"/>
    </source>
</evidence>
<organism evidence="4 5">
    <name type="scientific">Candidatus Magasanikbacteria bacterium GW2011_GWC2_37_14</name>
    <dbReference type="NCBI Taxonomy" id="1619046"/>
    <lineage>
        <taxon>Bacteria</taxon>
        <taxon>Candidatus Magasanikiibacteriota</taxon>
    </lineage>
</organism>
<dbReference type="Pfam" id="PF00534">
    <property type="entry name" value="Glycos_transf_1"/>
    <property type="match status" value="1"/>
</dbReference>
<dbReference type="GO" id="GO:0009103">
    <property type="term" value="P:lipopolysaccharide biosynthetic process"/>
    <property type="evidence" value="ECO:0007669"/>
    <property type="project" value="TreeGrafter"/>
</dbReference>
<dbReference type="Proteomes" id="UP000034849">
    <property type="component" value="Unassembled WGS sequence"/>
</dbReference>
<dbReference type="InterPro" id="IPR001296">
    <property type="entry name" value="Glyco_trans_1"/>
</dbReference>
<evidence type="ECO:0000259" key="3">
    <source>
        <dbReference type="Pfam" id="PF13439"/>
    </source>
</evidence>
<dbReference type="STRING" id="1619046.US42_C0013G0011"/>
<evidence type="ECO:0000313" key="4">
    <source>
        <dbReference type="EMBL" id="KKQ27202.1"/>
    </source>
</evidence>
<name>A0A0G0GB77_9BACT</name>
<keyword evidence="1 4" id="KW-0808">Transferase</keyword>
<dbReference type="AlphaFoldDB" id="A0A0G0GB77"/>
<evidence type="ECO:0000259" key="2">
    <source>
        <dbReference type="Pfam" id="PF00534"/>
    </source>
</evidence>
<sequence>MKIAFIGQKGLPASYGGVERHVEELATRLVKAGQEVIVYSRKWYTKVQDDNYQGVKIKHLPSIHTKHLDTITHVFISTIHAIFSGAQVIHYHGIGPALLSWLPRILAPKTLVIVTFHSIDRYDQKWGWIAKIILRLAEKSACKFPHQTIVISRGLQKYCLNEFNCETIYIPNGITLPEKQNDNSEFVKFGLKPQEYLIMVSRLIPTKGAHILIEAFNELKRKNYNNEKIQKLKLAIVGGSVYTNDYVKKLHLLASHNNDIIFTDFQTDSTLHALHSNALALVHPSFNEGLPLTVLEGMSYALPTLVSDIAEHYELITNKNFIFKENNISDLEEKLLSFLNTTPEEKQQAGIANRNFVTKNYLWDNIVPQVLEVYLKSTTHTNNINNPIKVNIGS</sequence>
<comment type="caution">
    <text evidence="4">The sequence shown here is derived from an EMBL/GenBank/DDBJ whole genome shotgun (WGS) entry which is preliminary data.</text>
</comment>
<dbReference type="SUPFAM" id="SSF53756">
    <property type="entry name" value="UDP-Glycosyltransferase/glycogen phosphorylase"/>
    <property type="match status" value="1"/>
</dbReference>
<dbReference type="CDD" id="cd03801">
    <property type="entry name" value="GT4_PimA-like"/>
    <property type="match status" value="1"/>
</dbReference>